<dbReference type="AlphaFoldDB" id="A0A3P6C215"/>
<accession>A0A3P6C215</accession>
<organism evidence="1">
    <name type="scientific">Brassica oleracea</name>
    <name type="common">Wild cabbage</name>
    <dbReference type="NCBI Taxonomy" id="3712"/>
    <lineage>
        <taxon>Eukaryota</taxon>
        <taxon>Viridiplantae</taxon>
        <taxon>Streptophyta</taxon>
        <taxon>Embryophyta</taxon>
        <taxon>Tracheophyta</taxon>
        <taxon>Spermatophyta</taxon>
        <taxon>Magnoliopsida</taxon>
        <taxon>eudicotyledons</taxon>
        <taxon>Gunneridae</taxon>
        <taxon>Pentapetalae</taxon>
        <taxon>rosids</taxon>
        <taxon>malvids</taxon>
        <taxon>Brassicales</taxon>
        <taxon>Brassicaceae</taxon>
        <taxon>Brassiceae</taxon>
        <taxon>Brassica</taxon>
    </lineage>
</organism>
<gene>
    <name evidence="1" type="ORF">BOLC4T26694H</name>
</gene>
<sequence>MKSVCNLNRVTVPEYLEDGTPKVTVPKGYDMLMTS</sequence>
<evidence type="ECO:0000313" key="1">
    <source>
        <dbReference type="EMBL" id="VDD12527.1"/>
    </source>
</evidence>
<proteinExistence type="predicted"/>
<name>A0A3P6C215_BRAOL</name>
<dbReference type="EMBL" id="LR031873">
    <property type="protein sequence ID" value="VDD12527.1"/>
    <property type="molecule type" value="Genomic_DNA"/>
</dbReference>
<reference evidence="1" key="1">
    <citation type="submission" date="2018-11" db="EMBL/GenBank/DDBJ databases">
        <authorList>
            <consortium name="Genoscope - CEA"/>
            <person name="William W."/>
        </authorList>
    </citation>
    <scope>NUCLEOTIDE SEQUENCE</scope>
</reference>
<protein>
    <submittedName>
        <fullName evidence="1">Uncharacterized protein</fullName>
    </submittedName>
</protein>